<reference evidence="2 3" key="1">
    <citation type="journal article" date="2018" name="Front. Microbiol.">
        <title>Genomic and genetic insights into a cosmopolitan fungus, Paecilomyces variotii (Eurotiales).</title>
        <authorList>
            <person name="Urquhart A.S."/>
            <person name="Mondo S.J."/>
            <person name="Makela M.R."/>
            <person name="Hane J.K."/>
            <person name="Wiebenga A."/>
            <person name="He G."/>
            <person name="Mihaltcheva S."/>
            <person name="Pangilinan J."/>
            <person name="Lipzen A."/>
            <person name="Barry K."/>
            <person name="de Vries R.P."/>
            <person name="Grigoriev I.V."/>
            <person name="Idnurm A."/>
        </authorList>
    </citation>
    <scope>NUCLEOTIDE SEQUENCE [LARGE SCALE GENOMIC DNA]</scope>
    <source>
        <strain evidence="2 3">CBS 101075</strain>
    </source>
</reference>
<dbReference type="GO" id="GO:0005634">
    <property type="term" value="C:nucleus"/>
    <property type="evidence" value="ECO:0007669"/>
    <property type="project" value="TreeGrafter"/>
</dbReference>
<comment type="caution">
    <text evidence="2">The sequence shown here is derived from an EMBL/GenBank/DDBJ whole genome shotgun (WGS) entry which is preliminary data.</text>
</comment>
<dbReference type="Pfam" id="PF14617">
    <property type="entry name" value="CMS1"/>
    <property type="match status" value="1"/>
</dbReference>
<feature type="compositionally biased region" description="Basic and acidic residues" evidence="1">
    <location>
        <begin position="67"/>
        <end position="94"/>
    </location>
</feature>
<dbReference type="AlphaFoldDB" id="A0A443I483"/>
<dbReference type="InterPro" id="IPR032704">
    <property type="entry name" value="Cms1"/>
</dbReference>
<feature type="compositionally biased region" description="Basic residues" evidence="1">
    <location>
        <begin position="50"/>
        <end position="66"/>
    </location>
</feature>
<feature type="compositionally biased region" description="Low complexity" evidence="1">
    <location>
        <begin position="34"/>
        <end position="47"/>
    </location>
</feature>
<dbReference type="PANTHER" id="PTHR24030">
    <property type="entry name" value="PROTEIN CMSS1"/>
    <property type="match status" value="1"/>
</dbReference>
<gene>
    <name evidence="2" type="ORF">C8Q69DRAFT_523600</name>
</gene>
<dbReference type="EMBL" id="RCNU01000001">
    <property type="protein sequence ID" value="RWQ98890.1"/>
    <property type="molecule type" value="Genomic_DNA"/>
</dbReference>
<accession>A0A443I483</accession>
<evidence type="ECO:0000256" key="1">
    <source>
        <dbReference type="SAM" id="MobiDB-lite"/>
    </source>
</evidence>
<dbReference type="OrthoDB" id="1929311at2759"/>
<evidence type="ECO:0000313" key="3">
    <source>
        <dbReference type="Proteomes" id="UP000283841"/>
    </source>
</evidence>
<dbReference type="Proteomes" id="UP000283841">
    <property type="component" value="Unassembled WGS sequence"/>
</dbReference>
<evidence type="ECO:0000313" key="2">
    <source>
        <dbReference type="EMBL" id="RWQ98890.1"/>
    </source>
</evidence>
<feature type="compositionally biased region" description="Basic and acidic residues" evidence="1">
    <location>
        <begin position="21"/>
        <end position="33"/>
    </location>
</feature>
<name>A0A443I483_BYSSP</name>
<keyword evidence="3" id="KW-1185">Reference proteome</keyword>
<feature type="region of interest" description="Disordered" evidence="1">
    <location>
        <begin position="1"/>
        <end position="95"/>
    </location>
</feature>
<sequence length="301" mass="33693">MAEHNPATALSAKVDKKRKRHAEEQSSKTDKADGATATTVGNASSDGSNKKRKKNKDKYNKNKGKKDKSENKDKQDKPAKPAEPPKEREGKDGINESIRMMDGALLADHFAQRTKKFNKEMTPVELNDLHVPEQAFLDTTSFESRKLESLPEFLKTFKGKDEDLAKASEEKGSPHTLVVAAAGLRAADLVRALRPFQNKESMVGKLFAKHIKLDEAKQFCERARMGFGVGTPVRLIDLIDSGALKLTEVKRIVIDASHIDQKQRGIFDMKEIYLPLLKLLTKPELRERYGAKKAKIQILAF</sequence>
<dbReference type="GO" id="GO:0030686">
    <property type="term" value="C:90S preribosome"/>
    <property type="evidence" value="ECO:0007669"/>
    <property type="project" value="TreeGrafter"/>
</dbReference>
<organism evidence="2 3">
    <name type="scientific">Byssochlamys spectabilis</name>
    <name type="common">Paecilomyces variotii</name>
    <dbReference type="NCBI Taxonomy" id="264951"/>
    <lineage>
        <taxon>Eukaryota</taxon>
        <taxon>Fungi</taxon>
        <taxon>Dikarya</taxon>
        <taxon>Ascomycota</taxon>
        <taxon>Pezizomycotina</taxon>
        <taxon>Eurotiomycetes</taxon>
        <taxon>Eurotiomycetidae</taxon>
        <taxon>Eurotiales</taxon>
        <taxon>Thermoascaceae</taxon>
        <taxon>Paecilomyces</taxon>
    </lineage>
</organism>
<dbReference type="PANTHER" id="PTHR24030:SF0">
    <property type="entry name" value="PROTEIN CMSS1"/>
    <property type="match status" value="1"/>
</dbReference>
<protein>
    <submittedName>
        <fullName evidence="2">U3-containing 90S pre-ribosomal complex subunit-domain containing protein</fullName>
    </submittedName>
</protein>
<dbReference type="STRING" id="264951.A0A443I483"/>
<dbReference type="RefSeq" id="XP_028488535.1">
    <property type="nucleotide sequence ID" value="XM_028633566.1"/>
</dbReference>
<dbReference type="VEuPathDB" id="FungiDB:C8Q69DRAFT_523600"/>
<dbReference type="GeneID" id="39602843"/>
<proteinExistence type="predicted"/>